<reference evidence="8 9" key="1">
    <citation type="submission" date="2022-05" db="EMBL/GenBank/DDBJ databases">
        <authorList>
            <consortium name="Genoscope - CEA"/>
            <person name="William W."/>
        </authorList>
    </citation>
    <scope>NUCLEOTIDE SEQUENCE [LARGE SCALE GENOMIC DNA]</scope>
</reference>
<dbReference type="CDD" id="cd00112">
    <property type="entry name" value="LDLa"/>
    <property type="match status" value="1"/>
</dbReference>
<evidence type="ECO:0000313" key="9">
    <source>
        <dbReference type="Proteomes" id="UP001159427"/>
    </source>
</evidence>
<dbReference type="PROSITE" id="PS50068">
    <property type="entry name" value="LDLRA_2"/>
    <property type="match status" value="1"/>
</dbReference>
<accession>A0ABN8SBU6</accession>
<feature type="compositionally biased region" description="Polar residues" evidence="4">
    <location>
        <begin position="616"/>
        <end position="628"/>
    </location>
</feature>
<evidence type="ECO:0000256" key="5">
    <source>
        <dbReference type="SAM" id="Phobius"/>
    </source>
</evidence>
<feature type="signal peptide" evidence="6">
    <location>
        <begin position="1"/>
        <end position="29"/>
    </location>
</feature>
<organism evidence="8 9">
    <name type="scientific">Porites evermanni</name>
    <dbReference type="NCBI Taxonomy" id="104178"/>
    <lineage>
        <taxon>Eukaryota</taxon>
        <taxon>Metazoa</taxon>
        <taxon>Cnidaria</taxon>
        <taxon>Anthozoa</taxon>
        <taxon>Hexacorallia</taxon>
        <taxon>Scleractinia</taxon>
        <taxon>Fungiina</taxon>
        <taxon>Poritidae</taxon>
        <taxon>Porites</taxon>
    </lineage>
</organism>
<feature type="transmembrane region" description="Helical" evidence="5">
    <location>
        <begin position="463"/>
        <end position="484"/>
    </location>
</feature>
<feature type="compositionally biased region" description="Polar residues" evidence="4">
    <location>
        <begin position="563"/>
        <end position="593"/>
    </location>
</feature>
<dbReference type="InterPro" id="IPR002172">
    <property type="entry name" value="LDrepeatLR_classA_rpt"/>
</dbReference>
<name>A0ABN8SBU6_9CNID</name>
<dbReference type="SUPFAM" id="SSF49854">
    <property type="entry name" value="Spermadhesin, CUB domain"/>
    <property type="match status" value="3"/>
</dbReference>
<dbReference type="Proteomes" id="UP001159427">
    <property type="component" value="Unassembled WGS sequence"/>
</dbReference>
<dbReference type="EMBL" id="CALNXI010002537">
    <property type="protein sequence ID" value="CAH3188720.1"/>
    <property type="molecule type" value="Genomic_DNA"/>
</dbReference>
<dbReference type="PANTHER" id="PTHR24251:SF37">
    <property type="entry name" value="CUB DOMAIN-CONTAINING PROTEIN"/>
    <property type="match status" value="1"/>
</dbReference>
<evidence type="ECO:0000313" key="8">
    <source>
        <dbReference type="EMBL" id="CAH3188720.1"/>
    </source>
</evidence>
<dbReference type="PANTHER" id="PTHR24251">
    <property type="entry name" value="OVOCHYMASE-RELATED"/>
    <property type="match status" value="1"/>
</dbReference>
<keyword evidence="5" id="KW-0812">Transmembrane</keyword>
<feature type="domain" description="CUB" evidence="7">
    <location>
        <begin position="40"/>
        <end position="161"/>
    </location>
</feature>
<feature type="domain" description="CUB" evidence="7">
    <location>
        <begin position="161"/>
        <end position="275"/>
    </location>
</feature>
<dbReference type="InterPro" id="IPR000859">
    <property type="entry name" value="CUB_dom"/>
</dbReference>
<feature type="compositionally biased region" description="Basic residues" evidence="4">
    <location>
        <begin position="490"/>
        <end position="506"/>
    </location>
</feature>
<dbReference type="SUPFAM" id="SSF57424">
    <property type="entry name" value="LDL receptor-like module"/>
    <property type="match status" value="1"/>
</dbReference>
<keyword evidence="5" id="KW-1133">Transmembrane helix</keyword>
<evidence type="ECO:0000259" key="7">
    <source>
        <dbReference type="PROSITE" id="PS01180"/>
    </source>
</evidence>
<keyword evidence="5" id="KW-0472">Membrane</keyword>
<keyword evidence="2 3" id="KW-1015">Disulfide bond</keyword>
<dbReference type="Pfam" id="PF00431">
    <property type="entry name" value="CUB"/>
    <property type="match status" value="3"/>
</dbReference>
<sequence length="645" mass="71681">MAESRWTNFLTSVRCFFVICGLLLSPVLSKPSYDASSINCGITKTDSSGQILSPNYPLQYPTDKECSWTIKMSEFQKIVLVFEIFNLEPTQSNRTGCDNSGDYVEVYENSLELIGRYCAGAENIPPRQISSEGHILRVVFKSDNRTISGFGGGFRAIYSSCGGYFTESSASLSSPNYPVRFPVDVTCQWQIRVPTDYVIELRFNDFNMDGKYPCNVDFVKVVDGLNTNNTEIGHFCSTRLPGKYAIRSTGNTMSVEFKSYKESNSRGFFAHYTRVPHCTGFLESDYGRFTSPGYPGPRKIDRNCNWFITVSEGKIVSLMFDFFEVDSMTSTFSTKRDCSHDYVEVFDGTGDSDRSLGRFCTVNNRPVTMVRSSGKQMLVRLKTSFQNQGKGFLASYYGVDPENSFEGCEVFHNQLLFTCKNGKKIQCQLKCDGTNDCPDASDERHCKTLAVPATKTNNDIRNYIIVILSVTGTALAVVCIGFIIDRMRTKRTARPRRRRQRRRRARISTADDAPLTDEPSSPPPPYEFAADGRACNIFDVAFIQPCRGGSHPPRGAGARGDLTNESQSSRSSPLENQGSAVTGHENSPPTASGNVREMQTARIPEENREAPIVNATGGTVSPSESVSSFNDTVPLIRSYDSVIEL</sequence>
<dbReference type="Gene3D" id="2.60.120.290">
    <property type="entry name" value="Spermadhesin, CUB domain"/>
    <property type="match status" value="3"/>
</dbReference>
<feature type="disulfide bond" evidence="3">
    <location>
        <begin position="431"/>
        <end position="446"/>
    </location>
</feature>
<feature type="domain" description="CUB" evidence="7">
    <location>
        <begin position="278"/>
        <end position="399"/>
    </location>
</feature>
<dbReference type="SMART" id="SM00192">
    <property type="entry name" value="LDLa"/>
    <property type="match status" value="1"/>
</dbReference>
<evidence type="ECO:0000256" key="4">
    <source>
        <dbReference type="SAM" id="MobiDB-lite"/>
    </source>
</evidence>
<comment type="caution">
    <text evidence="3">Lacks conserved residue(s) required for the propagation of feature annotation.</text>
</comment>
<comment type="caution">
    <text evidence="8">The sequence shown here is derived from an EMBL/GenBank/DDBJ whole genome shotgun (WGS) entry which is preliminary data.</text>
</comment>
<gene>
    <name evidence="8" type="ORF">PEVE_00018749</name>
</gene>
<feature type="region of interest" description="Disordered" evidence="4">
    <location>
        <begin position="490"/>
        <end position="529"/>
    </location>
</feature>
<dbReference type="InterPro" id="IPR035914">
    <property type="entry name" value="Sperma_CUB_dom_sf"/>
</dbReference>
<evidence type="ECO:0000256" key="6">
    <source>
        <dbReference type="SAM" id="SignalP"/>
    </source>
</evidence>
<proteinExistence type="predicted"/>
<evidence type="ECO:0000256" key="3">
    <source>
        <dbReference type="PROSITE-ProRule" id="PRU00124"/>
    </source>
</evidence>
<protein>
    <recommendedName>
        <fullName evidence="7">CUB domain-containing protein</fullName>
    </recommendedName>
</protein>
<feature type="chain" id="PRO_5047125808" description="CUB domain-containing protein" evidence="6">
    <location>
        <begin position="30"/>
        <end position="645"/>
    </location>
</feature>
<dbReference type="PROSITE" id="PS01180">
    <property type="entry name" value="CUB"/>
    <property type="match status" value="3"/>
</dbReference>
<evidence type="ECO:0000256" key="2">
    <source>
        <dbReference type="ARBA" id="ARBA00023157"/>
    </source>
</evidence>
<evidence type="ECO:0000256" key="1">
    <source>
        <dbReference type="ARBA" id="ARBA00022737"/>
    </source>
</evidence>
<dbReference type="InterPro" id="IPR036055">
    <property type="entry name" value="LDL_receptor-like_sf"/>
</dbReference>
<feature type="disulfide bond" evidence="3">
    <location>
        <begin position="419"/>
        <end position="437"/>
    </location>
</feature>
<dbReference type="Gene3D" id="4.10.400.10">
    <property type="entry name" value="Low-density Lipoprotein Receptor"/>
    <property type="match status" value="1"/>
</dbReference>
<dbReference type="Pfam" id="PF00057">
    <property type="entry name" value="Ldl_recept_a"/>
    <property type="match status" value="1"/>
</dbReference>
<keyword evidence="9" id="KW-1185">Reference proteome</keyword>
<keyword evidence="1" id="KW-0677">Repeat</keyword>
<dbReference type="CDD" id="cd00041">
    <property type="entry name" value="CUB"/>
    <property type="match status" value="3"/>
</dbReference>
<feature type="region of interest" description="Disordered" evidence="4">
    <location>
        <begin position="546"/>
        <end position="628"/>
    </location>
</feature>
<dbReference type="SMART" id="SM00042">
    <property type="entry name" value="CUB"/>
    <property type="match status" value="3"/>
</dbReference>
<keyword evidence="6" id="KW-0732">Signal</keyword>